<feature type="compositionally biased region" description="Basic and acidic residues" evidence="10">
    <location>
        <begin position="118"/>
        <end position="127"/>
    </location>
</feature>
<organism evidence="11 12">
    <name type="scientific">Boudabousia tangfeifanii</name>
    <dbReference type="NCBI Taxonomy" id="1912795"/>
    <lineage>
        <taxon>Bacteria</taxon>
        <taxon>Bacillati</taxon>
        <taxon>Actinomycetota</taxon>
        <taxon>Actinomycetes</taxon>
        <taxon>Actinomycetales</taxon>
        <taxon>Actinomycetaceae</taxon>
        <taxon>Boudabousia</taxon>
    </lineage>
</organism>
<keyword evidence="12" id="KW-1185">Reference proteome</keyword>
<accession>A0A1D9MK23</accession>
<keyword evidence="3" id="KW-0813">Transport</keyword>
<dbReference type="Pfam" id="PF02699">
    <property type="entry name" value="YajC"/>
    <property type="match status" value="1"/>
</dbReference>
<keyword evidence="8" id="KW-0811">Translocation</keyword>
<dbReference type="GO" id="GO:0005886">
    <property type="term" value="C:plasma membrane"/>
    <property type="evidence" value="ECO:0007669"/>
    <property type="project" value="UniProtKB-SubCell"/>
</dbReference>
<evidence type="ECO:0000256" key="1">
    <source>
        <dbReference type="ARBA" id="ARBA00004162"/>
    </source>
</evidence>
<keyword evidence="9" id="KW-0472">Membrane</keyword>
<gene>
    <name evidence="11" type="ORF">BK816_04540</name>
</gene>
<keyword evidence="6" id="KW-0653">Protein transport</keyword>
<proteinExistence type="inferred from homology"/>
<dbReference type="AlphaFoldDB" id="A0A1D9MK23"/>
<evidence type="ECO:0000256" key="6">
    <source>
        <dbReference type="ARBA" id="ARBA00022927"/>
    </source>
</evidence>
<dbReference type="RefSeq" id="WP_071164120.1">
    <property type="nucleotide sequence ID" value="NZ_CP017812.1"/>
</dbReference>
<evidence type="ECO:0000256" key="4">
    <source>
        <dbReference type="ARBA" id="ARBA00022475"/>
    </source>
</evidence>
<protein>
    <submittedName>
        <fullName evidence="11">Preprotein translocase subunit YajC</fullName>
    </submittedName>
</protein>
<dbReference type="InterPro" id="IPR003849">
    <property type="entry name" value="Preprotein_translocase_YajC"/>
</dbReference>
<sequence>MEFLIFLVPILIFFFVINRSAKKQNQQREEMRQQALVPGNWVLTRAGFYGRIVEIHDEVVILETALGDESVWDKSAIMMAKEPNLAEYLGVETEDSSVSNEVSSDIEPSAVVLTNEEESPKESKEDL</sequence>
<dbReference type="OrthoDB" id="3267178at2"/>
<dbReference type="GO" id="GO:0015031">
    <property type="term" value="P:protein transport"/>
    <property type="evidence" value="ECO:0007669"/>
    <property type="project" value="UniProtKB-KW"/>
</dbReference>
<dbReference type="SMART" id="SM01323">
    <property type="entry name" value="YajC"/>
    <property type="match status" value="1"/>
</dbReference>
<evidence type="ECO:0000313" key="12">
    <source>
        <dbReference type="Proteomes" id="UP000176288"/>
    </source>
</evidence>
<keyword evidence="7" id="KW-1133">Transmembrane helix</keyword>
<dbReference type="EMBL" id="CP017812">
    <property type="protein sequence ID" value="AOZ72654.1"/>
    <property type="molecule type" value="Genomic_DNA"/>
</dbReference>
<dbReference type="STRING" id="1912795.BK816_04540"/>
<comment type="subcellular location">
    <subcellularLocation>
        <location evidence="1">Cell membrane</location>
        <topology evidence="1">Single-pass membrane protein</topology>
    </subcellularLocation>
</comment>
<dbReference type="KEGG" id="avu:BK816_04540"/>
<feature type="region of interest" description="Disordered" evidence="10">
    <location>
        <begin position="94"/>
        <end position="127"/>
    </location>
</feature>
<evidence type="ECO:0000256" key="8">
    <source>
        <dbReference type="ARBA" id="ARBA00023010"/>
    </source>
</evidence>
<dbReference type="PANTHER" id="PTHR33909">
    <property type="entry name" value="SEC TRANSLOCON ACCESSORY COMPLEX SUBUNIT YAJC"/>
    <property type="match status" value="1"/>
</dbReference>
<name>A0A1D9MK23_9ACTO</name>
<evidence type="ECO:0000256" key="7">
    <source>
        <dbReference type="ARBA" id="ARBA00022989"/>
    </source>
</evidence>
<evidence type="ECO:0000256" key="10">
    <source>
        <dbReference type="SAM" id="MobiDB-lite"/>
    </source>
</evidence>
<evidence type="ECO:0000256" key="3">
    <source>
        <dbReference type="ARBA" id="ARBA00022448"/>
    </source>
</evidence>
<dbReference type="Proteomes" id="UP000176288">
    <property type="component" value="Chromosome"/>
</dbReference>
<evidence type="ECO:0000256" key="2">
    <source>
        <dbReference type="ARBA" id="ARBA00006742"/>
    </source>
</evidence>
<evidence type="ECO:0000256" key="9">
    <source>
        <dbReference type="ARBA" id="ARBA00023136"/>
    </source>
</evidence>
<dbReference type="NCBIfam" id="TIGR00739">
    <property type="entry name" value="yajC"/>
    <property type="match status" value="1"/>
</dbReference>
<evidence type="ECO:0000256" key="5">
    <source>
        <dbReference type="ARBA" id="ARBA00022692"/>
    </source>
</evidence>
<comment type="similarity">
    <text evidence="2">Belongs to the YajC family.</text>
</comment>
<keyword evidence="5" id="KW-0812">Transmembrane</keyword>
<keyword evidence="4" id="KW-1003">Cell membrane</keyword>
<evidence type="ECO:0000313" key="11">
    <source>
        <dbReference type="EMBL" id="AOZ72654.1"/>
    </source>
</evidence>
<dbReference type="PANTHER" id="PTHR33909:SF1">
    <property type="entry name" value="SEC TRANSLOCON ACCESSORY COMPLEX SUBUNIT YAJC"/>
    <property type="match status" value="1"/>
</dbReference>
<reference evidence="11" key="1">
    <citation type="submission" date="2016-10" db="EMBL/GenBank/DDBJ databases">
        <title>Actinomyces aegypiusis sp. nov., isolated from the Aegypius monachus in Qinghai Tibet Plateau China.</title>
        <authorList>
            <person name="Wang Y."/>
        </authorList>
    </citation>
    <scope>NUCLEOTIDE SEQUENCE [LARGE SCALE GENOMIC DNA]</scope>
    <source>
        <strain evidence="11">VUL4_3</strain>
    </source>
</reference>